<evidence type="ECO:0000313" key="2">
    <source>
        <dbReference type="EMBL" id="SFK71998.1"/>
    </source>
</evidence>
<protein>
    <submittedName>
        <fullName evidence="2">Uncharacterized protein</fullName>
    </submittedName>
</protein>
<reference evidence="2 3" key="1">
    <citation type="submission" date="2016-10" db="EMBL/GenBank/DDBJ databases">
        <authorList>
            <person name="Varghese N."/>
            <person name="Submissions S."/>
        </authorList>
    </citation>
    <scope>NUCLEOTIDE SEQUENCE [LARGE SCALE GENOMIC DNA]</scope>
    <source>
        <strain evidence="2 3">DSM 16392</strain>
    </source>
</reference>
<dbReference type="EMBL" id="FOSK01000008">
    <property type="protein sequence ID" value="SFK71998.1"/>
    <property type="molecule type" value="Genomic_DNA"/>
</dbReference>
<gene>
    <name evidence="2" type="ORF">SAMN04488518_108145</name>
</gene>
<name>A0A1I4BT66_9HYPH</name>
<accession>A0A1I4BT66</accession>
<comment type="caution">
    <text evidence="2">The sequence shown here is derived from an EMBL/GenBank/DDBJ whole genome shotgun (WGS) entry which is preliminary data.</text>
</comment>
<organism evidence="2 3">
    <name type="scientific">Pseudovibrio ascidiaceicola</name>
    <dbReference type="NCBI Taxonomy" id="285279"/>
    <lineage>
        <taxon>Bacteria</taxon>
        <taxon>Pseudomonadati</taxon>
        <taxon>Pseudomonadota</taxon>
        <taxon>Alphaproteobacteria</taxon>
        <taxon>Hyphomicrobiales</taxon>
        <taxon>Stappiaceae</taxon>
        <taxon>Pseudovibrio</taxon>
    </lineage>
</organism>
<feature type="signal peptide" evidence="1">
    <location>
        <begin position="1"/>
        <end position="40"/>
    </location>
</feature>
<proteinExistence type="predicted"/>
<evidence type="ECO:0000256" key="1">
    <source>
        <dbReference type="SAM" id="SignalP"/>
    </source>
</evidence>
<keyword evidence="1" id="KW-0732">Signal</keyword>
<feature type="chain" id="PRO_5045115003" evidence="1">
    <location>
        <begin position="41"/>
        <end position="229"/>
    </location>
</feature>
<keyword evidence="3" id="KW-1185">Reference proteome</keyword>
<dbReference type="RefSeq" id="WP_093520956.1">
    <property type="nucleotide sequence ID" value="NZ_FOSK01000008.1"/>
</dbReference>
<dbReference type="Proteomes" id="UP000199598">
    <property type="component" value="Unassembled WGS sequence"/>
</dbReference>
<evidence type="ECO:0000313" key="3">
    <source>
        <dbReference type="Proteomes" id="UP000199598"/>
    </source>
</evidence>
<sequence>MSSLLPTCGLPHILKFHLTRSGFLAACIAAPLVLAAPSHAETPPASAPATTSGPQLIEKSDNGNTYAMPEDYLAVTVAPPSKTPYADPLESDLSIWVGEVEIEGRKTLWVELIDNHGEVIYNSEVQQNETHLLPDGRAIAVTVMQPATHNKALQSASLKKDQSRVPTDERFVVTRKEAFAPALDTQVNLLEVQPVPKEVHNSFMLRAGENGEILWKATKDAITWLESRS</sequence>